<name>F4NUT6_BATDJ</name>
<evidence type="ECO:0000256" key="2">
    <source>
        <dbReference type="ARBA" id="ARBA00022737"/>
    </source>
</evidence>
<keyword evidence="3 5" id="KW-0863">Zinc-finger</keyword>
<feature type="domain" description="C2H2-type" evidence="8">
    <location>
        <begin position="566"/>
        <end position="591"/>
    </location>
</feature>
<evidence type="ECO:0000256" key="4">
    <source>
        <dbReference type="ARBA" id="ARBA00022833"/>
    </source>
</evidence>
<accession>F4NUT6</accession>
<dbReference type="OMA" id="ICQVGAC"/>
<dbReference type="PANTHER" id="PTHR23057:SF0">
    <property type="entry name" value="JUXTAPOSED WITH ANOTHER ZINC FINGER PROTEIN 1"/>
    <property type="match status" value="1"/>
</dbReference>
<keyword evidence="7" id="KW-1133">Transmembrane helix</keyword>
<keyword evidence="4" id="KW-0862">Zinc</keyword>
<feature type="transmembrane region" description="Helical" evidence="7">
    <location>
        <begin position="121"/>
        <end position="141"/>
    </location>
</feature>
<dbReference type="PROSITE" id="PS50157">
    <property type="entry name" value="ZINC_FINGER_C2H2_2"/>
    <property type="match status" value="2"/>
</dbReference>
<organism evidence="9 10">
    <name type="scientific">Batrachochytrium dendrobatidis (strain JAM81 / FGSC 10211)</name>
    <name type="common">Frog chytrid fungus</name>
    <dbReference type="NCBI Taxonomy" id="684364"/>
    <lineage>
        <taxon>Eukaryota</taxon>
        <taxon>Fungi</taxon>
        <taxon>Fungi incertae sedis</taxon>
        <taxon>Chytridiomycota</taxon>
        <taxon>Chytridiomycota incertae sedis</taxon>
        <taxon>Chytridiomycetes</taxon>
        <taxon>Rhizophydiales</taxon>
        <taxon>Rhizophydiales incertae sedis</taxon>
        <taxon>Batrachochytrium</taxon>
    </lineage>
</organism>
<keyword evidence="7" id="KW-0472">Membrane</keyword>
<dbReference type="PANTHER" id="PTHR23057">
    <property type="entry name" value="JUXTAPOSED WITH ANOTHER ZINC FINGER PROTEIN 1"/>
    <property type="match status" value="1"/>
</dbReference>
<dbReference type="STRING" id="684364.F4NUT6"/>
<dbReference type="FunCoup" id="F4NUT6">
    <property type="interactions" value="170"/>
</dbReference>
<dbReference type="EMBL" id="GL882879">
    <property type="protein sequence ID" value="EGF83639.1"/>
    <property type="molecule type" value="Genomic_DNA"/>
</dbReference>
<feature type="region of interest" description="Disordered" evidence="6">
    <location>
        <begin position="502"/>
        <end position="521"/>
    </location>
</feature>
<dbReference type="InParanoid" id="F4NUT6"/>
<feature type="domain" description="C2H2-type" evidence="8">
    <location>
        <begin position="524"/>
        <end position="554"/>
    </location>
</feature>
<keyword evidence="1" id="KW-0479">Metal-binding</keyword>
<keyword evidence="10" id="KW-1185">Reference proteome</keyword>
<dbReference type="OrthoDB" id="3269380at2759"/>
<evidence type="ECO:0000313" key="10">
    <source>
        <dbReference type="Proteomes" id="UP000007241"/>
    </source>
</evidence>
<dbReference type="HOGENOM" id="CLU_457064_0_0_1"/>
<dbReference type="InterPro" id="IPR051580">
    <property type="entry name" value="ZnF-Chromatin_assoc"/>
</dbReference>
<evidence type="ECO:0000256" key="5">
    <source>
        <dbReference type="PROSITE-ProRule" id="PRU00042"/>
    </source>
</evidence>
<evidence type="ECO:0000256" key="3">
    <source>
        <dbReference type="ARBA" id="ARBA00022771"/>
    </source>
</evidence>
<dbReference type="GO" id="GO:0008270">
    <property type="term" value="F:zinc ion binding"/>
    <property type="evidence" value="ECO:0007669"/>
    <property type="project" value="UniProtKB-KW"/>
</dbReference>
<keyword evidence="7" id="KW-0812">Transmembrane</keyword>
<dbReference type="PROSITE" id="PS00028">
    <property type="entry name" value="ZINC_FINGER_C2H2_1"/>
    <property type="match status" value="2"/>
</dbReference>
<evidence type="ECO:0000259" key="8">
    <source>
        <dbReference type="PROSITE" id="PS50157"/>
    </source>
</evidence>
<dbReference type="Proteomes" id="UP000007241">
    <property type="component" value="Unassembled WGS sequence"/>
</dbReference>
<gene>
    <name evidence="9" type="ORF">BATDEDRAFT_22494</name>
</gene>
<sequence>MHSTTGIDTDSRNRYLAAPPPYPAASAGLLGQQPDHLQQQQHGQPHTSESYRRKVLESISRSFTTGSLSKSFAGSLKSLSRNDGFFELQLEKLDGPFFGTIVDAVVGYAAKRQKHAAAAALYSWTTALLLLMTAIVLRIILGKLLIYLPKNNRLANAYLLCMAVYNFQFGACSPAILSPARDLEHFAGLEDQFCKDFTCCGKQLHDLHELLQHFEENHVHIESDDADDDLPFEFESIDEMDTDMSDGDTSMNFTDIYFRSHPSMKRSTSTASNASAFKLNTGQTQSVALSDIYADSRLPCAATGGIGSSAIALGKSGAGHSMSAFDTSIIRKRNQHAASKSRRHKHQISHEPVTIPFCFDGPTQVVRDHSMDDSMAIDVDGTTPTDTLEMDTCIPDINAMDSTKSMSDAFSAAASNAQRPSGQASQQRPLLSRTLSCDKSNMSLATNHSLPQVQILSHSNNENHTIAHFALPAHESRSTVSTGTISSSTLAAAAAGTPLSIVAPSVESNDSEDNGGTPKDERPYKCKIDGCFKAYKNPGGLKYHMQHGHCEDTGDPEMNNIIHKPYQCTVSDCGKRYKNLNGLKYHIEHSHYSLLGV</sequence>
<feature type="region of interest" description="Disordered" evidence="6">
    <location>
        <begin position="410"/>
        <end position="430"/>
    </location>
</feature>
<evidence type="ECO:0000256" key="1">
    <source>
        <dbReference type="ARBA" id="ARBA00022723"/>
    </source>
</evidence>
<dbReference type="GeneID" id="18237954"/>
<dbReference type="GO" id="GO:0005634">
    <property type="term" value="C:nucleus"/>
    <property type="evidence" value="ECO:0000318"/>
    <property type="project" value="GO_Central"/>
</dbReference>
<proteinExistence type="predicted"/>
<evidence type="ECO:0000313" key="9">
    <source>
        <dbReference type="EMBL" id="EGF83639.1"/>
    </source>
</evidence>
<reference evidence="9 10" key="1">
    <citation type="submission" date="2009-12" db="EMBL/GenBank/DDBJ databases">
        <title>The draft genome of Batrachochytrium dendrobatidis.</title>
        <authorList>
            <consortium name="US DOE Joint Genome Institute (JGI-PGF)"/>
            <person name="Kuo A."/>
            <person name="Salamov A."/>
            <person name="Schmutz J."/>
            <person name="Lucas S."/>
            <person name="Pitluck S."/>
            <person name="Rosenblum E."/>
            <person name="Stajich J."/>
            <person name="Eisen M."/>
            <person name="Grigoriev I.V."/>
        </authorList>
    </citation>
    <scope>NUCLEOTIDE SEQUENCE [LARGE SCALE GENOMIC DNA]</scope>
    <source>
        <strain evidence="10">JAM81 / FGSC 10211</strain>
    </source>
</reference>
<protein>
    <recommendedName>
        <fullName evidence="8">C2H2-type domain-containing protein</fullName>
    </recommendedName>
</protein>
<dbReference type="InterPro" id="IPR036236">
    <property type="entry name" value="Znf_C2H2_sf"/>
</dbReference>
<feature type="region of interest" description="Disordered" evidence="6">
    <location>
        <begin position="1"/>
        <end position="29"/>
    </location>
</feature>
<dbReference type="Gene3D" id="3.30.160.60">
    <property type="entry name" value="Classic Zinc Finger"/>
    <property type="match status" value="2"/>
</dbReference>
<dbReference type="RefSeq" id="XP_006675581.1">
    <property type="nucleotide sequence ID" value="XM_006675518.1"/>
</dbReference>
<evidence type="ECO:0000256" key="6">
    <source>
        <dbReference type="SAM" id="MobiDB-lite"/>
    </source>
</evidence>
<evidence type="ECO:0000256" key="7">
    <source>
        <dbReference type="SAM" id="Phobius"/>
    </source>
</evidence>
<dbReference type="SUPFAM" id="SSF57667">
    <property type="entry name" value="beta-beta-alpha zinc fingers"/>
    <property type="match status" value="1"/>
</dbReference>
<dbReference type="AlphaFoldDB" id="F4NUT6"/>
<dbReference type="SMART" id="SM00355">
    <property type="entry name" value="ZnF_C2H2"/>
    <property type="match status" value="2"/>
</dbReference>
<dbReference type="InterPro" id="IPR013087">
    <property type="entry name" value="Znf_C2H2_type"/>
</dbReference>
<keyword evidence="2" id="KW-0677">Repeat</keyword>